<dbReference type="KEGG" id="bcom:BAUCODRAFT_478447"/>
<protein>
    <submittedName>
        <fullName evidence="1">Uncharacterized protein</fullName>
    </submittedName>
</protein>
<proteinExistence type="predicted"/>
<dbReference type="HOGENOM" id="CLU_2721836_0_0_1"/>
<dbReference type="EMBL" id="KB445555">
    <property type="protein sequence ID" value="EMC96536.1"/>
    <property type="molecule type" value="Genomic_DNA"/>
</dbReference>
<organism evidence="1 2">
    <name type="scientific">Baudoinia panamericana (strain UAMH 10762)</name>
    <name type="common">Angels' share fungus</name>
    <name type="synonym">Baudoinia compniacensis (strain UAMH 10762)</name>
    <dbReference type="NCBI Taxonomy" id="717646"/>
    <lineage>
        <taxon>Eukaryota</taxon>
        <taxon>Fungi</taxon>
        <taxon>Dikarya</taxon>
        <taxon>Ascomycota</taxon>
        <taxon>Pezizomycotina</taxon>
        <taxon>Dothideomycetes</taxon>
        <taxon>Dothideomycetidae</taxon>
        <taxon>Mycosphaerellales</taxon>
        <taxon>Teratosphaeriaceae</taxon>
        <taxon>Baudoinia</taxon>
    </lineage>
</organism>
<evidence type="ECO:0000313" key="2">
    <source>
        <dbReference type="Proteomes" id="UP000011761"/>
    </source>
</evidence>
<evidence type="ECO:0000313" key="1">
    <source>
        <dbReference type="EMBL" id="EMC96536.1"/>
    </source>
</evidence>
<reference evidence="1 2" key="1">
    <citation type="journal article" date="2012" name="PLoS Pathog.">
        <title>Diverse lifestyles and strategies of plant pathogenesis encoded in the genomes of eighteen Dothideomycetes fungi.</title>
        <authorList>
            <person name="Ohm R.A."/>
            <person name="Feau N."/>
            <person name="Henrissat B."/>
            <person name="Schoch C.L."/>
            <person name="Horwitz B.A."/>
            <person name="Barry K.W."/>
            <person name="Condon B.J."/>
            <person name="Copeland A.C."/>
            <person name="Dhillon B."/>
            <person name="Glaser F."/>
            <person name="Hesse C.N."/>
            <person name="Kosti I."/>
            <person name="LaButti K."/>
            <person name="Lindquist E.A."/>
            <person name="Lucas S."/>
            <person name="Salamov A.A."/>
            <person name="Bradshaw R.E."/>
            <person name="Ciuffetti L."/>
            <person name="Hamelin R.C."/>
            <person name="Kema G.H.J."/>
            <person name="Lawrence C."/>
            <person name="Scott J.A."/>
            <person name="Spatafora J.W."/>
            <person name="Turgeon B.G."/>
            <person name="de Wit P.J.G.M."/>
            <person name="Zhong S."/>
            <person name="Goodwin S.B."/>
            <person name="Grigoriev I.V."/>
        </authorList>
    </citation>
    <scope>NUCLEOTIDE SEQUENCE [LARGE SCALE GENOMIC DNA]</scope>
    <source>
        <strain evidence="1 2">UAMH 10762</strain>
    </source>
</reference>
<name>M2MIQ7_BAUPA</name>
<accession>M2MIQ7</accession>
<dbReference type="RefSeq" id="XP_007676563.1">
    <property type="nucleotide sequence ID" value="XM_007678373.1"/>
</dbReference>
<gene>
    <name evidence="1" type="ORF">BAUCODRAFT_478447</name>
</gene>
<sequence length="72" mass="8272">MATRGFRSQTYARNSAHWARPQSNLPVCEYTDLPLRQACCLSVGRDIGWTHGARAYFSVLVRHLRTTLKYSE</sequence>
<dbReference type="Proteomes" id="UP000011761">
    <property type="component" value="Unassembled WGS sequence"/>
</dbReference>
<dbReference type="AlphaFoldDB" id="M2MIQ7"/>
<keyword evidence="2" id="KW-1185">Reference proteome</keyword>
<dbReference type="GeneID" id="19114737"/>